<dbReference type="Proteomes" id="UP000747074">
    <property type="component" value="Unassembled WGS sequence"/>
</dbReference>
<dbReference type="CDD" id="cd13121">
    <property type="entry name" value="BF2867_like_C"/>
    <property type="match status" value="1"/>
</dbReference>
<gene>
    <name evidence="2" type="ORF">K8V07_12695</name>
</gene>
<evidence type="ECO:0000313" key="3">
    <source>
        <dbReference type="Proteomes" id="UP000747074"/>
    </source>
</evidence>
<evidence type="ECO:0000256" key="1">
    <source>
        <dbReference type="SAM" id="SignalP"/>
    </source>
</evidence>
<proteinExistence type="predicted"/>
<sequence length="347" mass="38784">MNIFRFRHTLTLMLAAVSFWGCSDTSVSGDDAELSPMRFSTTSLTSRAVTTNESFLQTGNKFKVWGSYKSRTDASFKPTEVFDGVDVTRTLEGAWSYDEPRYWLPGFRYDFRAIHPVDIADNVTYTIGESGNGTPTFTIADYDVRQGHDILYAAPAPINAISGPMSPVALNFKHILSRVTFVGRSDEQHLGEGRRIIIDAARLYGIRTAGTWNGQTSDDTSLGSWTPTGELFGEASTVYYAASVELLTDGTNLFTDESALFFLPQGLENAVLAITYHYNYSDADQPLQFKGSVRLSELSEKWEPGKSYRYPFTISNHIFFQPPTVEEWKQAPINSPDFNVDIDRTNP</sequence>
<dbReference type="CDD" id="cd13120">
    <property type="entry name" value="BF2867_like_N"/>
    <property type="match status" value="1"/>
</dbReference>
<keyword evidence="1" id="KW-0732">Signal</keyword>
<accession>A0A921I9H3</accession>
<feature type="chain" id="PRO_5037341300" evidence="1">
    <location>
        <begin position="24"/>
        <end position="347"/>
    </location>
</feature>
<comment type="caution">
    <text evidence="2">The sequence shown here is derived from an EMBL/GenBank/DDBJ whole genome shotgun (WGS) entry which is preliminary data.</text>
</comment>
<name>A0A921I9H3_9BACE</name>
<dbReference type="Pfam" id="PF13149">
    <property type="entry name" value="Mfa_like_1"/>
    <property type="match status" value="1"/>
</dbReference>
<feature type="signal peptide" evidence="1">
    <location>
        <begin position="1"/>
        <end position="23"/>
    </location>
</feature>
<evidence type="ECO:0000313" key="2">
    <source>
        <dbReference type="EMBL" id="HJG12769.1"/>
    </source>
</evidence>
<reference evidence="2" key="2">
    <citation type="submission" date="2021-09" db="EMBL/GenBank/DDBJ databases">
        <authorList>
            <person name="Gilroy R."/>
        </authorList>
    </citation>
    <scope>NUCLEOTIDE SEQUENCE</scope>
    <source>
        <strain evidence="2">CHK154-13316</strain>
    </source>
</reference>
<organism evidence="2 3">
    <name type="scientific">Bacteroides xylanisolvens</name>
    <dbReference type="NCBI Taxonomy" id="371601"/>
    <lineage>
        <taxon>Bacteria</taxon>
        <taxon>Pseudomonadati</taxon>
        <taxon>Bacteroidota</taxon>
        <taxon>Bacteroidia</taxon>
        <taxon>Bacteroidales</taxon>
        <taxon>Bacteroidaceae</taxon>
        <taxon>Bacteroides</taxon>
    </lineage>
</organism>
<dbReference type="InterPro" id="IPR025049">
    <property type="entry name" value="Mfa-like_1"/>
</dbReference>
<protein>
    <submittedName>
        <fullName evidence="2">Fimbrillin family protein</fullName>
    </submittedName>
</protein>
<reference evidence="2" key="1">
    <citation type="journal article" date="2021" name="PeerJ">
        <title>Extensive microbial diversity within the chicken gut microbiome revealed by metagenomics and culture.</title>
        <authorList>
            <person name="Gilroy R."/>
            <person name="Ravi A."/>
            <person name="Getino M."/>
            <person name="Pursley I."/>
            <person name="Horton D.L."/>
            <person name="Alikhan N.F."/>
            <person name="Baker D."/>
            <person name="Gharbi K."/>
            <person name="Hall N."/>
            <person name="Watson M."/>
            <person name="Adriaenssens E.M."/>
            <person name="Foster-Nyarko E."/>
            <person name="Jarju S."/>
            <person name="Secka A."/>
            <person name="Antonio M."/>
            <person name="Oren A."/>
            <person name="Chaudhuri R.R."/>
            <person name="La Ragione R."/>
            <person name="Hildebrand F."/>
            <person name="Pallen M.J."/>
        </authorList>
    </citation>
    <scope>NUCLEOTIDE SEQUENCE</scope>
    <source>
        <strain evidence="2">CHK154-13316</strain>
    </source>
</reference>
<dbReference type="AlphaFoldDB" id="A0A921I9H3"/>
<dbReference type="EMBL" id="DYVL01000150">
    <property type="protein sequence ID" value="HJG12769.1"/>
    <property type="molecule type" value="Genomic_DNA"/>
</dbReference>